<accession>A0ABW3BI24</accession>
<dbReference type="Gene3D" id="3.40.1280.10">
    <property type="match status" value="1"/>
</dbReference>
<sequence length="275" mass="28414">AAAPARAAGGGSGPGSGELLVGRNPVIEALRAGYPAKRLFLANSLDQDERVTEAARLAGESGLEIREVSRSELDRRCESQGQPGAAHQGLVLQTRPYRYWNPEDLLEHARSKADEAGVPPLIMALDGVTDPHNLGAVARSAAAFGAHGLLIPERRAAGVGIAAWKTSAGTLARLPVAQATNLTRSLKSYKSSGIFLAGLDGDGETALESLDVASDPLVVVTGSEGKGLSRLVRDTCDQVARIPIGGAESLNASVAAGVALYEITRLRSASAKSGH</sequence>
<keyword evidence="6" id="KW-1185">Reference proteome</keyword>
<evidence type="ECO:0000259" key="4">
    <source>
        <dbReference type="SMART" id="SM00967"/>
    </source>
</evidence>
<feature type="non-terminal residue" evidence="5">
    <location>
        <position position="1"/>
    </location>
</feature>
<dbReference type="EMBL" id="JBHTHR010000668">
    <property type="protein sequence ID" value="MFD0802961.1"/>
    <property type="molecule type" value="Genomic_DNA"/>
</dbReference>
<dbReference type="InterPro" id="IPR029028">
    <property type="entry name" value="Alpha/beta_knot_MTases"/>
</dbReference>
<dbReference type="PANTHER" id="PTHR46429:SF1">
    <property type="entry name" value="23S RRNA (GUANOSINE-2'-O-)-METHYLTRANSFERASE RLMB"/>
    <property type="match status" value="1"/>
</dbReference>
<dbReference type="InterPro" id="IPR001537">
    <property type="entry name" value="SpoU_MeTrfase"/>
</dbReference>
<feature type="domain" description="RNA 2-O ribose methyltransferase substrate binding" evidence="4">
    <location>
        <begin position="19"/>
        <end position="100"/>
    </location>
</feature>
<comment type="similarity">
    <text evidence="1">Belongs to the class IV-like SAM-binding methyltransferase superfamily. RNA methyltransferase TrmH family.</text>
</comment>
<dbReference type="SMART" id="SM00967">
    <property type="entry name" value="SpoU_sub_bind"/>
    <property type="match status" value="1"/>
</dbReference>
<name>A0ABW3BI24_9ACTN</name>
<gene>
    <name evidence="5" type="primary">rlmB</name>
    <name evidence="5" type="ORF">ACFQZU_16760</name>
</gene>
<organism evidence="5 6">
    <name type="scientific">Streptomonospora algeriensis</name>
    <dbReference type="NCBI Taxonomy" id="995084"/>
    <lineage>
        <taxon>Bacteria</taxon>
        <taxon>Bacillati</taxon>
        <taxon>Actinomycetota</taxon>
        <taxon>Actinomycetes</taxon>
        <taxon>Streptosporangiales</taxon>
        <taxon>Nocardiopsidaceae</taxon>
        <taxon>Streptomonospora</taxon>
    </lineage>
</organism>
<dbReference type="InterPro" id="IPR029026">
    <property type="entry name" value="tRNA_m1G_MTases_N"/>
</dbReference>
<protein>
    <submittedName>
        <fullName evidence="5">23S rRNA (Guanosine(2251)-2'-O)-methyltransferase RlmB</fullName>
    </submittedName>
</protein>
<dbReference type="CDD" id="cd18103">
    <property type="entry name" value="SpoU-like_RlmB"/>
    <property type="match status" value="1"/>
</dbReference>
<evidence type="ECO:0000256" key="3">
    <source>
        <dbReference type="ARBA" id="ARBA00022679"/>
    </source>
</evidence>
<dbReference type="Proteomes" id="UP001596956">
    <property type="component" value="Unassembled WGS sequence"/>
</dbReference>
<comment type="caution">
    <text evidence="5">The sequence shown here is derived from an EMBL/GenBank/DDBJ whole genome shotgun (WGS) entry which is preliminary data.</text>
</comment>
<evidence type="ECO:0000256" key="2">
    <source>
        <dbReference type="ARBA" id="ARBA00022603"/>
    </source>
</evidence>
<evidence type="ECO:0000256" key="1">
    <source>
        <dbReference type="ARBA" id="ARBA00007228"/>
    </source>
</evidence>
<keyword evidence="3" id="KW-0808">Transferase</keyword>
<dbReference type="Pfam" id="PF00588">
    <property type="entry name" value="SpoU_methylase"/>
    <property type="match status" value="1"/>
</dbReference>
<reference evidence="6" key="1">
    <citation type="journal article" date="2019" name="Int. J. Syst. Evol. Microbiol.">
        <title>The Global Catalogue of Microorganisms (GCM) 10K type strain sequencing project: providing services to taxonomists for standard genome sequencing and annotation.</title>
        <authorList>
            <consortium name="The Broad Institute Genomics Platform"/>
            <consortium name="The Broad Institute Genome Sequencing Center for Infectious Disease"/>
            <person name="Wu L."/>
            <person name="Ma J."/>
        </authorList>
    </citation>
    <scope>NUCLEOTIDE SEQUENCE [LARGE SCALE GENOMIC DNA]</scope>
    <source>
        <strain evidence="6">CCUG 63369</strain>
    </source>
</reference>
<proteinExistence type="inferred from homology"/>
<dbReference type="NCBIfam" id="TIGR00186">
    <property type="entry name" value="rRNA_methyl_3"/>
    <property type="match status" value="1"/>
</dbReference>
<dbReference type="InterPro" id="IPR029064">
    <property type="entry name" value="Ribosomal_eL30-like_sf"/>
</dbReference>
<dbReference type="SUPFAM" id="SSF75217">
    <property type="entry name" value="alpha/beta knot"/>
    <property type="match status" value="1"/>
</dbReference>
<dbReference type="InterPro" id="IPR013123">
    <property type="entry name" value="SpoU_subst-bd"/>
</dbReference>
<dbReference type="Gene3D" id="3.30.1330.30">
    <property type="match status" value="1"/>
</dbReference>
<dbReference type="InterPro" id="IPR004441">
    <property type="entry name" value="rRNA_MeTrfase_TrmH"/>
</dbReference>
<dbReference type="Pfam" id="PF08032">
    <property type="entry name" value="SpoU_sub_bind"/>
    <property type="match status" value="1"/>
</dbReference>
<dbReference type="PANTHER" id="PTHR46429">
    <property type="entry name" value="23S RRNA (GUANOSINE-2'-O-)-METHYLTRANSFERASE RLMB"/>
    <property type="match status" value="1"/>
</dbReference>
<keyword evidence="2" id="KW-0489">Methyltransferase</keyword>
<dbReference type="SUPFAM" id="SSF55315">
    <property type="entry name" value="L30e-like"/>
    <property type="match status" value="1"/>
</dbReference>
<evidence type="ECO:0000313" key="5">
    <source>
        <dbReference type="EMBL" id="MFD0802961.1"/>
    </source>
</evidence>
<evidence type="ECO:0000313" key="6">
    <source>
        <dbReference type="Proteomes" id="UP001596956"/>
    </source>
</evidence>